<keyword evidence="4" id="KW-1003">Cell membrane</keyword>
<evidence type="ECO:0000256" key="17">
    <source>
        <dbReference type="PROSITE-ProRule" id="PRU01356"/>
    </source>
</evidence>
<keyword evidence="11 17" id="KW-0408">Iron</keyword>
<keyword evidence="5" id="KW-0964">Secreted</keyword>
<evidence type="ECO:0000256" key="13">
    <source>
        <dbReference type="ARBA" id="ARBA00023157"/>
    </source>
</evidence>
<comment type="similarity">
    <text evidence="3">Belongs to the RBT5 family.</text>
</comment>
<dbReference type="Proteomes" id="UP000319257">
    <property type="component" value="Unassembled WGS sequence"/>
</dbReference>
<name>A0A507BF85_9PEZI</name>
<sequence length="613" mass="62910">MKPNQGRAWSRHPVLCVMVLCLTGLAHAKDECAPVTWTSGAFERRSVSDTATSSFTGSGSTGASSSLVAAPTSNYSIPVVTISPLIKGADVKVGEVNCRYTANTRNMDINYYTCTALAIRHRITIEAFFILNPGLHRDCGNIQADTDYCVRGFIEPLRAEDGKCGPPNNNATCLAPRENPPPPGISDCSVRFNYGILTPESLASEDCADGTCYEGACAGDSVFTTNGDCGRDHGYKQCAGVWGDCCNAEGKCGTGPSFCAYGVCQLGNCTVPQAPPPSWLNGNTTDGTCGGPSFYTCSVVFGNCCNKNGKCGSLPSDCGEGCQPQFGKCSSIPSSSRPSSSSTKRTVSSPMTTTSPTSTSKPSTPTATTTSANPTETSIPGEDALPPCGKTCFNNMLAQHSALGCAALDAYCLCNNVDFSNGIRDCSNGACGSAVGSTVIAFGSAYCSTAFASHTATATGIAALPSCGQTCFNNMVAQYSALGCASPDDSYCLCNNVNFSNGLRDCSNGACGSAVGSSAISYGSAYCSTAFATHTATATGIAALPSCGQTCFNNMVAQYSVLGCASPEPACLCRNVNFGYGLRDCSNGACGTALAPTVIEYGSSYCASATAAH</sequence>
<dbReference type="GO" id="GO:0008061">
    <property type="term" value="F:chitin binding"/>
    <property type="evidence" value="ECO:0007669"/>
    <property type="project" value="UniProtKB-UniRule"/>
</dbReference>
<dbReference type="InterPro" id="IPR001002">
    <property type="entry name" value="Chitin-bd_1"/>
</dbReference>
<keyword evidence="13 16" id="KW-1015">Disulfide bond</keyword>
<evidence type="ECO:0000256" key="14">
    <source>
        <dbReference type="ARBA" id="ARBA00023180"/>
    </source>
</evidence>
<evidence type="ECO:0000256" key="11">
    <source>
        <dbReference type="ARBA" id="ARBA00023004"/>
    </source>
</evidence>
<dbReference type="Pfam" id="PF05730">
    <property type="entry name" value="CFEM"/>
    <property type="match status" value="3"/>
</dbReference>
<evidence type="ECO:0000256" key="4">
    <source>
        <dbReference type="ARBA" id="ARBA00022475"/>
    </source>
</evidence>
<feature type="disulfide bond" evidence="16">
    <location>
        <begin position="245"/>
        <end position="259"/>
    </location>
</feature>
<dbReference type="PANTHER" id="PTHR37928">
    <property type="entry name" value="CFEM DOMAIN PROTEIN (AFU_ORTHOLOGUE AFUA_6G14090)"/>
    <property type="match status" value="1"/>
</dbReference>
<gene>
    <name evidence="22" type="ORF">E0L32_004319</name>
</gene>
<keyword evidence="15" id="KW-0449">Lipoprotein</keyword>
<feature type="region of interest" description="Disordered" evidence="18">
    <location>
        <begin position="329"/>
        <end position="381"/>
    </location>
</feature>
<evidence type="ECO:0000256" key="19">
    <source>
        <dbReference type="SAM" id="SignalP"/>
    </source>
</evidence>
<evidence type="ECO:0000313" key="23">
    <source>
        <dbReference type="Proteomes" id="UP000319257"/>
    </source>
</evidence>
<comment type="caution">
    <text evidence="16">Lacks conserved residue(s) required for the propagation of feature annotation.</text>
</comment>
<feature type="signal peptide" evidence="19">
    <location>
        <begin position="1"/>
        <end position="28"/>
    </location>
</feature>
<feature type="domain" description="CFEM" evidence="21">
    <location>
        <begin position="360"/>
        <end position="474"/>
    </location>
</feature>
<accession>A0A507BF85</accession>
<evidence type="ECO:0000256" key="2">
    <source>
        <dbReference type="ARBA" id="ARBA00004613"/>
    </source>
</evidence>
<dbReference type="GO" id="GO:0098552">
    <property type="term" value="C:side of membrane"/>
    <property type="evidence" value="ECO:0007669"/>
    <property type="project" value="UniProtKB-KW"/>
</dbReference>
<dbReference type="PANTHER" id="PTHR37928:SF1">
    <property type="entry name" value="CFEM DOMAIN PROTEIN (AFU_ORTHOLOGUE AFUA_6G14090)"/>
    <property type="match status" value="1"/>
</dbReference>
<dbReference type="InterPro" id="IPR036779">
    <property type="entry name" value="LysM_dom_sf"/>
</dbReference>
<dbReference type="GO" id="GO:0046872">
    <property type="term" value="F:metal ion binding"/>
    <property type="evidence" value="ECO:0007669"/>
    <property type="project" value="UniProtKB-UniRule"/>
</dbReference>
<evidence type="ECO:0000256" key="16">
    <source>
        <dbReference type="PROSITE-ProRule" id="PRU00261"/>
    </source>
</evidence>
<evidence type="ECO:0000256" key="8">
    <source>
        <dbReference type="ARBA" id="ARBA00022669"/>
    </source>
</evidence>
<feature type="binding site" description="axial binding residue" evidence="17">
    <location>
        <position position="409"/>
    </location>
    <ligand>
        <name>heme</name>
        <dbReference type="ChEBI" id="CHEBI:30413"/>
    </ligand>
    <ligandPart>
        <name>Fe</name>
        <dbReference type="ChEBI" id="CHEBI:18248"/>
    </ligandPart>
</feature>
<evidence type="ECO:0000256" key="18">
    <source>
        <dbReference type="SAM" id="MobiDB-lite"/>
    </source>
</evidence>
<comment type="subcellular location">
    <subcellularLocation>
        <location evidence="1">Cell membrane</location>
        <topology evidence="1">Lipid-anchor</topology>
        <topology evidence="1">GPI-anchor</topology>
    </subcellularLocation>
    <subcellularLocation>
        <location evidence="2">Secreted</location>
    </subcellularLocation>
</comment>
<dbReference type="InterPro" id="IPR051735">
    <property type="entry name" value="CFEM_domain"/>
</dbReference>
<evidence type="ECO:0000256" key="7">
    <source>
        <dbReference type="ARBA" id="ARBA00022622"/>
    </source>
</evidence>
<keyword evidence="14" id="KW-0325">Glycoprotein</keyword>
<evidence type="ECO:0000259" key="20">
    <source>
        <dbReference type="PROSITE" id="PS50941"/>
    </source>
</evidence>
<dbReference type="EMBL" id="SKBQ01000020">
    <property type="protein sequence ID" value="TPX15621.1"/>
    <property type="molecule type" value="Genomic_DNA"/>
</dbReference>
<dbReference type="PROSITE" id="PS50941">
    <property type="entry name" value="CHIT_BIND_I_2"/>
    <property type="match status" value="2"/>
</dbReference>
<feature type="domain" description="Chitin-binding type-1" evidence="20">
    <location>
        <begin position="286"/>
        <end position="331"/>
    </location>
</feature>
<keyword evidence="10 19" id="KW-0732">Signal</keyword>
<proteinExistence type="inferred from homology"/>
<dbReference type="GO" id="GO:0005886">
    <property type="term" value="C:plasma membrane"/>
    <property type="evidence" value="ECO:0007669"/>
    <property type="project" value="UniProtKB-SubCell"/>
</dbReference>
<keyword evidence="9 17" id="KW-0479">Metal-binding</keyword>
<feature type="domain" description="Chitin-binding type-1" evidence="20">
    <location>
        <begin position="226"/>
        <end position="271"/>
    </location>
</feature>
<feature type="disulfide bond" evidence="17">
    <location>
        <begin position="414"/>
        <end position="447"/>
    </location>
</feature>
<reference evidence="22 23" key="1">
    <citation type="submission" date="2019-06" db="EMBL/GenBank/DDBJ databases">
        <title>Draft genome sequence of the filamentous fungus Phialemoniopsis curvata isolated from diesel fuel.</title>
        <authorList>
            <person name="Varaljay V.A."/>
            <person name="Lyon W.J."/>
            <person name="Crouch A.L."/>
            <person name="Drake C.E."/>
            <person name="Hollomon J.M."/>
            <person name="Nadeau L.J."/>
            <person name="Nunn H.S."/>
            <person name="Stevenson B.S."/>
            <person name="Bojanowski C.L."/>
            <person name="Crookes-Goodson W.J."/>
        </authorList>
    </citation>
    <scope>NUCLEOTIDE SEQUENCE [LARGE SCALE GENOMIC DNA]</scope>
    <source>
        <strain evidence="22 23">D216</strain>
    </source>
</reference>
<comment type="caution">
    <text evidence="22">The sequence shown here is derived from an EMBL/GenBank/DDBJ whole genome shotgun (WGS) entry which is preliminary data.</text>
</comment>
<evidence type="ECO:0000313" key="22">
    <source>
        <dbReference type="EMBL" id="TPX15621.1"/>
    </source>
</evidence>
<keyword evidence="12" id="KW-0472">Membrane</keyword>
<dbReference type="GeneID" id="41971766"/>
<keyword evidence="6 17" id="KW-0349">Heme</keyword>
<feature type="disulfide bond" evidence="17">
    <location>
        <begin position="564"/>
        <end position="571"/>
    </location>
</feature>
<feature type="chain" id="PRO_5021199828" evidence="19">
    <location>
        <begin position="29"/>
        <end position="613"/>
    </location>
</feature>
<evidence type="ECO:0000259" key="21">
    <source>
        <dbReference type="PROSITE" id="PS52012"/>
    </source>
</evidence>
<keyword evidence="8 16" id="KW-0147">Chitin-binding</keyword>
<evidence type="ECO:0000256" key="12">
    <source>
        <dbReference type="ARBA" id="ARBA00023136"/>
    </source>
</evidence>
<dbReference type="InterPro" id="IPR036861">
    <property type="entry name" value="Endochitinase-like_sf"/>
</dbReference>
<keyword evidence="7" id="KW-0336">GPI-anchor</keyword>
<protein>
    <submittedName>
        <fullName evidence="22">Uncharacterized protein</fullName>
    </submittedName>
</protein>
<feature type="compositionally biased region" description="Low complexity" evidence="18">
    <location>
        <begin position="330"/>
        <end position="378"/>
    </location>
</feature>
<dbReference type="InParanoid" id="A0A507BF85"/>
<dbReference type="STRING" id="1093900.A0A507BF85"/>
<evidence type="ECO:0000256" key="9">
    <source>
        <dbReference type="ARBA" id="ARBA00022723"/>
    </source>
</evidence>
<feature type="domain" description="CFEM" evidence="21">
    <location>
        <begin position="520"/>
        <end position="613"/>
    </location>
</feature>
<dbReference type="SMART" id="SM00747">
    <property type="entry name" value="CFEM"/>
    <property type="match status" value="3"/>
</dbReference>
<feature type="disulfide bond" evidence="17">
    <location>
        <begin position="573"/>
        <end position="606"/>
    </location>
</feature>
<evidence type="ECO:0000256" key="10">
    <source>
        <dbReference type="ARBA" id="ARBA00022729"/>
    </source>
</evidence>
<evidence type="ECO:0000256" key="3">
    <source>
        <dbReference type="ARBA" id="ARBA00010031"/>
    </source>
</evidence>
<dbReference type="InterPro" id="IPR008427">
    <property type="entry name" value="Extracellular_membr_CFEM_dom"/>
</dbReference>
<dbReference type="OrthoDB" id="1193027at2759"/>
<evidence type="ECO:0000256" key="15">
    <source>
        <dbReference type="ARBA" id="ARBA00023288"/>
    </source>
</evidence>
<evidence type="ECO:0000256" key="6">
    <source>
        <dbReference type="ARBA" id="ARBA00022617"/>
    </source>
</evidence>
<keyword evidence="23" id="KW-1185">Reference proteome</keyword>
<dbReference type="RefSeq" id="XP_030997332.1">
    <property type="nucleotide sequence ID" value="XM_031138717.1"/>
</dbReference>
<evidence type="ECO:0000256" key="5">
    <source>
        <dbReference type="ARBA" id="ARBA00022525"/>
    </source>
</evidence>
<dbReference type="AlphaFoldDB" id="A0A507BF85"/>
<evidence type="ECO:0000256" key="1">
    <source>
        <dbReference type="ARBA" id="ARBA00004609"/>
    </source>
</evidence>
<dbReference type="Gene3D" id="3.10.350.10">
    <property type="entry name" value="LysM domain"/>
    <property type="match status" value="1"/>
</dbReference>
<dbReference type="PROSITE" id="PS52012">
    <property type="entry name" value="CFEM"/>
    <property type="match status" value="2"/>
</dbReference>
<feature type="disulfide bond" evidence="16">
    <location>
        <begin position="304"/>
        <end position="318"/>
    </location>
</feature>
<dbReference type="Gene3D" id="3.30.60.10">
    <property type="entry name" value="Endochitinase-like"/>
    <property type="match status" value="1"/>
</dbReference>
<feature type="disulfide bond" evidence="17">
    <location>
        <begin position="405"/>
        <end position="412"/>
    </location>
</feature>
<dbReference type="GO" id="GO:0005576">
    <property type="term" value="C:extracellular region"/>
    <property type="evidence" value="ECO:0007669"/>
    <property type="project" value="UniProtKB-SubCell"/>
</dbReference>
<organism evidence="22 23">
    <name type="scientific">Thyridium curvatum</name>
    <dbReference type="NCBI Taxonomy" id="1093900"/>
    <lineage>
        <taxon>Eukaryota</taxon>
        <taxon>Fungi</taxon>
        <taxon>Dikarya</taxon>
        <taxon>Ascomycota</taxon>
        <taxon>Pezizomycotina</taxon>
        <taxon>Sordariomycetes</taxon>
        <taxon>Sordariomycetidae</taxon>
        <taxon>Thyridiales</taxon>
        <taxon>Thyridiaceae</taxon>
        <taxon>Thyridium</taxon>
    </lineage>
</organism>